<dbReference type="PANTHER" id="PTHR12993">
    <property type="entry name" value="N-ACETYLGLUCOSAMINYL-PHOSPHATIDYLINOSITOL DE-N-ACETYLASE-RELATED"/>
    <property type="match status" value="1"/>
</dbReference>
<reference evidence="1 2" key="1">
    <citation type="submission" date="2019-07" db="EMBL/GenBank/DDBJ databases">
        <authorList>
            <person name="Cremers G."/>
        </authorList>
    </citation>
    <scope>NUCLEOTIDE SEQUENCE [LARGE SCALE GENOMIC DNA]</scope>
</reference>
<evidence type="ECO:0000313" key="1">
    <source>
        <dbReference type="EMBL" id="VUZ85703.1"/>
    </source>
</evidence>
<name>A0A564ZKJ3_9BACT</name>
<dbReference type="Gene3D" id="3.40.50.10320">
    <property type="entry name" value="LmbE-like"/>
    <property type="match status" value="1"/>
</dbReference>
<dbReference type="PANTHER" id="PTHR12993:SF11">
    <property type="entry name" value="N-ACETYLGLUCOSAMINYL-PHOSPHATIDYLINOSITOL DE-N-ACETYLASE"/>
    <property type="match status" value="1"/>
</dbReference>
<dbReference type="InterPro" id="IPR024078">
    <property type="entry name" value="LmbE-like_dom_sf"/>
</dbReference>
<dbReference type="SUPFAM" id="SSF102588">
    <property type="entry name" value="LmbE-like"/>
    <property type="match status" value="1"/>
</dbReference>
<evidence type="ECO:0000313" key="2">
    <source>
        <dbReference type="Proteomes" id="UP000334340"/>
    </source>
</evidence>
<proteinExistence type="predicted"/>
<dbReference type="EC" id="4.2.1.83" evidence="1"/>
<dbReference type="AlphaFoldDB" id="A0A564ZKJ3"/>
<organism evidence="1 2">
    <name type="scientific">Candidatus Methylomirabilis lanthanidiphila</name>
    <dbReference type="NCBI Taxonomy" id="2211376"/>
    <lineage>
        <taxon>Bacteria</taxon>
        <taxon>Candidatus Methylomirabilota</taxon>
        <taxon>Candidatus Methylomirabilia</taxon>
        <taxon>Candidatus Methylomirabilales</taxon>
        <taxon>Candidatus Methylomirabilaceae</taxon>
        <taxon>Candidatus Methylomirabilis</taxon>
    </lineage>
</organism>
<keyword evidence="2" id="KW-1185">Reference proteome</keyword>
<dbReference type="Proteomes" id="UP000334340">
    <property type="component" value="Unassembled WGS sequence"/>
</dbReference>
<accession>A0A564ZKJ3</accession>
<dbReference type="InterPro" id="IPR003737">
    <property type="entry name" value="GlcNAc_PI_deacetylase-related"/>
</dbReference>
<dbReference type="GO" id="GO:0047584">
    <property type="term" value="F:4-oxalmesaconate hydratase activity"/>
    <property type="evidence" value="ECO:0007669"/>
    <property type="project" value="UniProtKB-EC"/>
</dbReference>
<protein>
    <submittedName>
        <fullName evidence="1">4-oxalmesaconate hydratase</fullName>
        <ecNumber evidence="1">4.2.1.83</ecNumber>
    </submittedName>
</protein>
<dbReference type="GO" id="GO:0016811">
    <property type="term" value="F:hydrolase activity, acting on carbon-nitrogen (but not peptide) bonds, in linear amides"/>
    <property type="evidence" value="ECO:0007669"/>
    <property type="project" value="TreeGrafter"/>
</dbReference>
<gene>
    <name evidence="1" type="primary">galB</name>
    <name evidence="1" type="ORF">MELA_02088</name>
</gene>
<dbReference type="Pfam" id="PF02585">
    <property type="entry name" value="PIG-L"/>
    <property type="match status" value="1"/>
</dbReference>
<dbReference type="EMBL" id="CABIKM010000031">
    <property type="protein sequence ID" value="VUZ85703.1"/>
    <property type="molecule type" value="Genomic_DNA"/>
</dbReference>
<sequence length="228" mass="25764">MGIGRQPPPYPAIWATPPRGRVLALAPHADDETLGCGGVLIRHREQGDPVRVVCVTDGAAGDPLGYYSGRDYPELRREEARRAGAILGVDDLVFWDYPDGRLAEAHDLAQRLAALFDAYRPDIIYRPSTAEIHPDHWALGVATEEALHDYRRAVGDYCFEAWATVRPSYVIDISAVWERKRQAIEQYQSQLRYNDYVHMIEGLNAYRTIYLSSARYMEAFESGFNDSS</sequence>
<keyword evidence="1" id="KW-0456">Lyase</keyword>